<keyword evidence="3 5" id="KW-1133">Transmembrane helix</keyword>
<feature type="transmembrane region" description="Helical" evidence="5">
    <location>
        <begin position="78"/>
        <end position="98"/>
    </location>
</feature>
<dbReference type="SUPFAM" id="SSF161084">
    <property type="entry name" value="MAPEG domain-like"/>
    <property type="match status" value="1"/>
</dbReference>
<dbReference type="InterPro" id="IPR001129">
    <property type="entry name" value="Membr-assoc_MAPEG"/>
</dbReference>
<dbReference type="PANTHER" id="PTHR35814:SF1">
    <property type="entry name" value="GLUTATHIONE S-TRANSFERASE-RELATED"/>
    <property type="match status" value="1"/>
</dbReference>
<feature type="transmembrane region" description="Helical" evidence="5">
    <location>
        <begin position="110"/>
        <end position="129"/>
    </location>
</feature>
<reference evidence="6 7" key="1">
    <citation type="submission" date="2020-03" db="EMBL/GenBank/DDBJ databases">
        <title>Genomic Encyclopedia of Type Strains, Phase IV (KMG-IV): sequencing the most valuable type-strain genomes for metagenomic binning, comparative biology and taxonomic classification.</title>
        <authorList>
            <person name="Goeker M."/>
        </authorList>
    </citation>
    <scope>NUCLEOTIDE SEQUENCE [LARGE SCALE GENOMIC DNA]</scope>
    <source>
        <strain evidence="6 7">DSM 22753</strain>
    </source>
</reference>
<evidence type="ECO:0000313" key="7">
    <source>
        <dbReference type="Proteomes" id="UP000788153"/>
    </source>
</evidence>
<evidence type="ECO:0000313" key="6">
    <source>
        <dbReference type="EMBL" id="NIJ23975.1"/>
    </source>
</evidence>
<dbReference type="Proteomes" id="UP000788153">
    <property type="component" value="Unassembled WGS sequence"/>
</dbReference>
<dbReference type="InterPro" id="IPR023352">
    <property type="entry name" value="MAPEG-like_dom_sf"/>
</dbReference>
<sequence length="146" mass="15174">MTGIMLPVTLATAGLAALLNLWLGARIVRVRLRDKISIGDGGNPALAARMRAHLNFAEYTPIVLILMGGIELTHGTSLWLGLTGIVYLIGRVAHAFGMDGAMKARQFGTIATLTITGGLGIYAIAVSHMPPPAMIEMEAPAAVGAG</sequence>
<accession>A0ABX0U074</accession>
<evidence type="ECO:0008006" key="8">
    <source>
        <dbReference type="Google" id="ProtNLM"/>
    </source>
</evidence>
<evidence type="ECO:0000256" key="1">
    <source>
        <dbReference type="ARBA" id="ARBA00004370"/>
    </source>
</evidence>
<comment type="subcellular location">
    <subcellularLocation>
        <location evidence="1">Membrane</location>
    </subcellularLocation>
</comment>
<feature type="transmembrane region" description="Helical" evidence="5">
    <location>
        <begin position="6"/>
        <end position="25"/>
    </location>
</feature>
<comment type="caution">
    <text evidence="6">The sequence shown here is derived from an EMBL/GenBank/DDBJ whole genome shotgun (WGS) entry which is preliminary data.</text>
</comment>
<evidence type="ECO:0000256" key="4">
    <source>
        <dbReference type="ARBA" id="ARBA00023136"/>
    </source>
</evidence>
<dbReference type="PANTHER" id="PTHR35814">
    <property type="match status" value="1"/>
</dbReference>
<gene>
    <name evidence="6" type="ORF">FHT01_001517</name>
</gene>
<proteinExistence type="predicted"/>
<keyword evidence="7" id="KW-1185">Reference proteome</keyword>
<keyword evidence="4 5" id="KW-0472">Membrane</keyword>
<evidence type="ECO:0000256" key="2">
    <source>
        <dbReference type="ARBA" id="ARBA00022692"/>
    </source>
</evidence>
<keyword evidence="2 5" id="KW-0812">Transmembrane</keyword>
<protein>
    <recommendedName>
        <fullName evidence="8">MAPEG family protein</fullName>
    </recommendedName>
</protein>
<evidence type="ECO:0000256" key="5">
    <source>
        <dbReference type="SAM" id="Phobius"/>
    </source>
</evidence>
<dbReference type="RefSeq" id="WP_166745460.1">
    <property type="nucleotide sequence ID" value="NZ_BAAAEV010000001.1"/>
</dbReference>
<feature type="transmembrane region" description="Helical" evidence="5">
    <location>
        <begin position="56"/>
        <end position="72"/>
    </location>
</feature>
<organism evidence="6 7">
    <name type="scientific">Sphingomonas japonica</name>
    <dbReference type="NCBI Taxonomy" id="511662"/>
    <lineage>
        <taxon>Bacteria</taxon>
        <taxon>Pseudomonadati</taxon>
        <taxon>Pseudomonadota</taxon>
        <taxon>Alphaproteobacteria</taxon>
        <taxon>Sphingomonadales</taxon>
        <taxon>Sphingomonadaceae</taxon>
        <taxon>Sphingomonas</taxon>
    </lineage>
</organism>
<dbReference type="Gene3D" id="1.20.120.550">
    <property type="entry name" value="Membrane associated eicosanoid/glutathione metabolism-like domain"/>
    <property type="match status" value="1"/>
</dbReference>
<dbReference type="EMBL" id="JAASQP010000001">
    <property type="protein sequence ID" value="NIJ23975.1"/>
    <property type="molecule type" value="Genomic_DNA"/>
</dbReference>
<evidence type="ECO:0000256" key="3">
    <source>
        <dbReference type="ARBA" id="ARBA00022989"/>
    </source>
</evidence>
<dbReference type="Pfam" id="PF01124">
    <property type="entry name" value="MAPEG"/>
    <property type="match status" value="1"/>
</dbReference>
<name>A0ABX0U074_9SPHN</name>